<evidence type="ECO:0000256" key="2">
    <source>
        <dbReference type="ARBA" id="ARBA00004651"/>
    </source>
</evidence>
<evidence type="ECO:0000256" key="9">
    <source>
        <dbReference type="ARBA" id="ARBA00022963"/>
    </source>
</evidence>
<dbReference type="GO" id="GO:0022008">
    <property type="term" value="P:neurogenesis"/>
    <property type="evidence" value="ECO:0007669"/>
    <property type="project" value="TreeGrafter"/>
</dbReference>
<comment type="catalytic activity">
    <reaction evidence="13">
        <text>a 1,2-diacyl-sn-glycerol + H2O = a 2-acylglycerol + a fatty acid + H(+)</text>
        <dbReference type="Rhea" id="RHEA:33275"/>
        <dbReference type="ChEBI" id="CHEBI:15377"/>
        <dbReference type="ChEBI" id="CHEBI:15378"/>
        <dbReference type="ChEBI" id="CHEBI:17389"/>
        <dbReference type="ChEBI" id="CHEBI:17815"/>
        <dbReference type="ChEBI" id="CHEBI:28868"/>
        <dbReference type="EC" id="3.1.1.116"/>
    </reaction>
    <physiologicalReaction direction="left-to-right" evidence="13">
        <dbReference type="Rhea" id="RHEA:33276"/>
    </physiologicalReaction>
</comment>
<feature type="transmembrane region" description="Helical" evidence="15">
    <location>
        <begin position="118"/>
        <end position="142"/>
    </location>
</feature>
<comment type="cofactor">
    <cofactor evidence="1">
        <name>Ca(2+)</name>
        <dbReference type="ChEBI" id="CHEBI:29108"/>
    </cofactor>
</comment>
<protein>
    <recommendedName>
        <fullName evidence="14">sn-1-specific diacylglycerol lipase</fullName>
        <ecNumber evidence="14">3.1.1.116</ecNumber>
    </recommendedName>
</protein>
<evidence type="ECO:0000256" key="11">
    <source>
        <dbReference type="ARBA" id="ARBA00023098"/>
    </source>
</evidence>
<keyword evidence="6" id="KW-0479">Metal-binding</keyword>
<keyword evidence="11" id="KW-0443">Lipid metabolism</keyword>
<keyword evidence="10 15" id="KW-1133">Transmembrane helix</keyword>
<proteinExistence type="predicted"/>
<dbReference type="GO" id="GO:0046340">
    <property type="term" value="P:diacylglycerol catabolic process"/>
    <property type="evidence" value="ECO:0007669"/>
    <property type="project" value="TreeGrafter"/>
</dbReference>
<evidence type="ECO:0000256" key="12">
    <source>
        <dbReference type="ARBA" id="ARBA00023136"/>
    </source>
</evidence>
<dbReference type="OrthoDB" id="438440at2759"/>
<evidence type="ECO:0000313" key="17">
    <source>
        <dbReference type="EMBL" id="VDN02024.1"/>
    </source>
</evidence>
<evidence type="ECO:0000256" key="8">
    <source>
        <dbReference type="ARBA" id="ARBA00022837"/>
    </source>
</evidence>
<dbReference type="EC" id="3.1.1.116" evidence="14"/>
<dbReference type="Pfam" id="PF01764">
    <property type="entry name" value="Lipase_3"/>
    <property type="match status" value="1"/>
</dbReference>
<reference evidence="17 18" key="2">
    <citation type="submission" date="2018-11" db="EMBL/GenBank/DDBJ databases">
        <authorList>
            <consortium name="Pathogen Informatics"/>
        </authorList>
    </citation>
    <scope>NUCLEOTIDE SEQUENCE [LARGE SCALE GENOMIC DNA]</scope>
</reference>
<reference evidence="19" key="1">
    <citation type="submission" date="2017-02" db="UniProtKB">
        <authorList>
            <consortium name="WormBaseParasite"/>
        </authorList>
    </citation>
    <scope>IDENTIFICATION</scope>
</reference>
<evidence type="ECO:0000256" key="1">
    <source>
        <dbReference type="ARBA" id="ARBA00001913"/>
    </source>
</evidence>
<gene>
    <name evidence="17" type="ORF">TCLT_LOCUS4850</name>
</gene>
<dbReference type="EMBL" id="UYYF01004307">
    <property type="protein sequence ID" value="VDN02024.1"/>
    <property type="molecule type" value="Genomic_DNA"/>
</dbReference>
<accession>A0A0N5CWX2</accession>
<keyword evidence="4" id="KW-0597">Phosphoprotein</keyword>
<evidence type="ECO:0000259" key="16">
    <source>
        <dbReference type="Pfam" id="PF01764"/>
    </source>
</evidence>
<feature type="domain" description="Fungal lipase-type" evidence="16">
    <location>
        <begin position="334"/>
        <end position="480"/>
    </location>
</feature>
<sequence length="630" mass="71763">MPSLVVFGRRWNIASDDFVFPSLSEVLVRLAWSDFNDMRDIYAESMEKLHRLSVLNLSLFNDWHKQLSARGSILEPHKRNFVTKVLYLRLPLFLCEMIITGTSTSFAFTSSTSCNLVIVIRLTVVLQWALIITVLISIAVAFNPSGDNRIKPSFRSESQVWTMRFKLFSLGRDEAMRSALDDIAILTTSFFADVDLVASDILAGLLLLAHAPYQPPSSVTYIPDSEPPDWMTLDNARHMAKYVAAIYGWEIYMFYNCRCWGSLRLCRKMKCCAKCSRRNSFPIRDDNCCMCATASFLTMTECEESDIIFASFSNDLFQVPFIVLTDAEAKSIIITIRGTASIMDAINDLSLDDEAFSVDVDQDPILRCDKKLDAFDEEVRVHRGMLRSARYVLEVLRANRILESLKMSHPDYAIVVCGHSLGAGVAALLTLLLKQTFDPIRCYAYSPPGCVISSNAVKETEKFVFSLYIGDDIVPRLSFQTVLKLKYDVIRSLASTNLPKYKILLRGLYRLCFSSPWQPERSSMNADDTVVNINDRLPLVFYNPMMTMDDAIDQGNANSLAERWTRRRIKLFPPGRLLHVWVVDKKDKTICKQWTHYSSLREIKLSSAVISDHLPYRVWNVLNMNLLLDV</sequence>
<evidence type="ECO:0000313" key="18">
    <source>
        <dbReference type="Proteomes" id="UP000276776"/>
    </source>
</evidence>
<evidence type="ECO:0000256" key="10">
    <source>
        <dbReference type="ARBA" id="ARBA00022989"/>
    </source>
</evidence>
<evidence type="ECO:0000256" key="15">
    <source>
        <dbReference type="SAM" id="Phobius"/>
    </source>
</evidence>
<evidence type="ECO:0000256" key="3">
    <source>
        <dbReference type="ARBA" id="ARBA00022475"/>
    </source>
</evidence>
<keyword evidence="12 15" id="KW-0472">Membrane</keyword>
<dbReference type="GO" id="GO:0004806">
    <property type="term" value="F:triacylglycerol lipase activity"/>
    <property type="evidence" value="ECO:0007669"/>
    <property type="project" value="TreeGrafter"/>
</dbReference>
<name>A0A0N5CWX2_THECL</name>
<organism evidence="19">
    <name type="scientific">Thelazia callipaeda</name>
    <name type="common">Oriental eyeworm</name>
    <name type="synonym">Parasitic nematode</name>
    <dbReference type="NCBI Taxonomy" id="103827"/>
    <lineage>
        <taxon>Eukaryota</taxon>
        <taxon>Metazoa</taxon>
        <taxon>Ecdysozoa</taxon>
        <taxon>Nematoda</taxon>
        <taxon>Chromadorea</taxon>
        <taxon>Rhabditida</taxon>
        <taxon>Spirurina</taxon>
        <taxon>Spiruromorpha</taxon>
        <taxon>Thelazioidea</taxon>
        <taxon>Thelaziidae</taxon>
        <taxon>Thelazia</taxon>
    </lineage>
</organism>
<dbReference type="GO" id="GO:0046872">
    <property type="term" value="F:metal ion binding"/>
    <property type="evidence" value="ECO:0007669"/>
    <property type="project" value="UniProtKB-KW"/>
</dbReference>
<dbReference type="InterPro" id="IPR002921">
    <property type="entry name" value="Fungal_lipase-type"/>
</dbReference>
<dbReference type="WBParaSite" id="TCLT_0000486101-mRNA-1">
    <property type="protein sequence ID" value="TCLT_0000486101-mRNA-1"/>
    <property type="gene ID" value="TCLT_0000486101"/>
</dbReference>
<evidence type="ECO:0000256" key="7">
    <source>
        <dbReference type="ARBA" id="ARBA00022801"/>
    </source>
</evidence>
<dbReference type="AlphaFoldDB" id="A0A0N5CWX2"/>
<evidence type="ECO:0000256" key="6">
    <source>
        <dbReference type="ARBA" id="ARBA00022723"/>
    </source>
</evidence>
<evidence type="ECO:0000256" key="5">
    <source>
        <dbReference type="ARBA" id="ARBA00022692"/>
    </source>
</evidence>
<keyword evidence="3" id="KW-1003">Cell membrane</keyword>
<keyword evidence="7" id="KW-0378">Hydrolase</keyword>
<evidence type="ECO:0000256" key="14">
    <source>
        <dbReference type="ARBA" id="ARBA00026104"/>
    </source>
</evidence>
<dbReference type="CDD" id="cd00519">
    <property type="entry name" value="Lipase_3"/>
    <property type="match status" value="1"/>
</dbReference>
<dbReference type="GO" id="GO:0019369">
    <property type="term" value="P:arachidonate metabolic process"/>
    <property type="evidence" value="ECO:0007669"/>
    <property type="project" value="TreeGrafter"/>
</dbReference>
<dbReference type="Proteomes" id="UP000276776">
    <property type="component" value="Unassembled WGS sequence"/>
</dbReference>
<dbReference type="PANTHER" id="PTHR45792">
    <property type="entry name" value="DIACYLGLYCEROL LIPASE HOMOLOG-RELATED"/>
    <property type="match status" value="1"/>
</dbReference>
<keyword evidence="18" id="KW-1185">Reference proteome</keyword>
<dbReference type="InterPro" id="IPR029058">
    <property type="entry name" value="AB_hydrolase_fold"/>
</dbReference>
<evidence type="ECO:0000256" key="4">
    <source>
        <dbReference type="ARBA" id="ARBA00022553"/>
    </source>
</evidence>
<dbReference type="GO" id="GO:0005737">
    <property type="term" value="C:cytoplasm"/>
    <property type="evidence" value="ECO:0007669"/>
    <property type="project" value="TreeGrafter"/>
</dbReference>
<comment type="subcellular location">
    <subcellularLocation>
        <location evidence="2">Cell membrane</location>
        <topology evidence="2">Multi-pass membrane protein</topology>
    </subcellularLocation>
</comment>
<dbReference type="GO" id="GO:0005886">
    <property type="term" value="C:plasma membrane"/>
    <property type="evidence" value="ECO:0007669"/>
    <property type="project" value="UniProtKB-SubCell"/>
</dbReference>
<dbReference type="OMA" id="KVWECRL"/>
<evidence type="ECO:0000256" key="13">
    <source>
        <dbReference type="ARBA" id="ARBA00024531"/>
    </source>
</evidence>
<evidence type="ECO:0000313" key="19">
    <source>
        <dbReference type="WBParaSite" id="TCLT_0000486101-mRNA-1"/>
    </source>
</evidence>
<keyword evidence="8" id="KW-0106">Calcium</keyword>
<dbReference type="Gene3D" id="3.40.50.1820">
    <property type="entry name" value="alpha/beta hydrolase"/>
    <property type="match status" value="1"/>
</dbReference>
<keyword evidence="5 15" id="KW-0812">Transmembrane</keyword>
<dbReference type="InterPro" id="IPR052214">
    <property type="entry name" value="DAG_Lipase-Related"/>
</dbReference>
<dbReference type="SUPFAM" id="SSF53474">
    <property type="entry name" value="alpha/beta-Hydrolases"/>
    <property type="match status" value="1"/>
</dbReference>
<dbReference type="PANTHER" id="PTHR45792:SF2">
    <property type="entry name" value="DIACYLGLYCEROL LIPASE-BETA"/>
    <property type="match status" value="1"/>
</dbReference>
<dbReference type="STRING" id="103827.A0A0N5CWX2"/>
<keyword evidence="9" id="KW-0442">Lipid degradation</keyword>